<dbReference type="Gene3D" id="1.10.150.320">
    <property type="entry name" value="Photosystem II 12 kDa extrinsic protein"/>
    <property type="match status" value="1"/>
</dbReference>
<dbReference type="SMART" id="SM00278">
    <property type="entry name" value="HhH1"/>
    <property type="match status" value="2"/>
</dbReference>
<dbReference type="InterPro" id="IPR051675">
    <property type="entry name" value="Endo/Exo/Phosphatase_dom_1"/>
</dbReference>
<feature type="chain" id="PRO_5011523389" evidence="1">
    <location>
        <begin position="23"/>
        <end position="93"/>
    </location>
</feature>
<dbReference type="GO" id="GO:0003677">
    <property type="term" value="F:DNA binding"/>
    <property type="evidence" value="ECO:0007669"/>
    <property type="project" value="InterPro"/>
</dbReference>
<dbReference type="OrthoDB" id="7510573at2"/>
<evidence type="ECO:0000259" key="2">
    <source>
        <dbReference type="SMART" id="SM00278"/>
    </source>
</evidence>
<proteinExistence type="predicted"/>
<dbReference type="AlphaFoldDB" id="A0A1G7QT03"/>
<protein>
    <submittedName>
        <fullName evidence="3">Competence protein ComEA</fullName>
    </submittedName>
</protein>
<dbReference type="RefSeq" id="WP_092524411.1">
    <property type="nucleotide sequence ID" value="NZ_FNCI01000003.1"/>
</dbReference>
<dbReference type="SUPFAM" id="SSF47781">
    <property type="entry name" value="RuvA domain 2-like"/>
    <property type="match status" value="1"/>
</dbReference>
<dbReference type="InterPro" id="IPR003583">
    <property type="entry name" value="Hlx-hairpin-Hlx_DNA-bd_motif"/>
</dbReference>
<evidence type="ECO:0000313" key="4">
    <source>
        <dbReference type="Proteomes" id="UP000198641"/>
    </source>
</evidence>
<dbReference type="PANTHER" id="PTHR21180:SF32">
    <property type="entry name" value="ENDONUCLEASE_EXONUCLEASE_PHOSPHATASE FAMILY DOMAIN-CONTAINING PROTEIN 1"/>
    <property type="match status" value="1"/>
</dbReference>
<evidence type="ECO:0000313" key="3">
    <source>
        <dbReference type="EMBL" id="SDG01613.1"/>
    </source>
</evidence>
<feature type="domain" description="Helix-hairpin-helix DNA-binding motif class 1" evidence="2">
    <location>
        <begin position="71"/>
        <end position="90"/>
    </location>
</feature>
<gene>
    <name evidence="3" type="ORF">SAMN05216571_103435</name>
</gene>
<dbReference type="EMBL" id="FNCI01000003">
    <property type="protein sequence ID" value="SDG01613.1"/>
    <property type="molecule type" value="Genomic_DNA"/>
</dbReference>
<dbReference type="InterPro" id="IPR010994">
    <property type="entry name" value="RuvA_2-like"/>
</dbReference>
<feature type="signal peptide" evidence="1">
    <location>
        <begin position="1"/>
        <end position="22"/>
    </location>
</feature>
<dbReference type="STRING" id="284577.SAMN05216571_103435"/>
<accession>A0A1G7QT03</accession>
<evidence type="ECO:0000256" key="1">
    <source>
        <dbReference type="SAM" id="SignalP"/>
    </source>
</evidence>
<dbReference type="GO" id="GO:0006281">
    <property type="term" value="P:DNA repair"/>
    <property type="evidence" value="ECO:0007669"/>
    <property type="project" value="InterPro"/>
</dbReference>
<dbReference type="NCBIfam" id="TIGR00426">
    <property type="entry name" value="competence protein ComEA helix-hairpin-helix repeat region"/>
    <property type="match status" value="1"/>
</dbReference>
<dbReference type="PANTHER" id="PTHR21180">
    <property type="entry name" value="ENDONUCLEASE/EXONUCLEASE/PHOSPHATASE FAMILY DOMAIN-CONTAINING PROTEIN 1"/>
    <property type="match status" value="1"/>
</dbReference>
<dbReference type="Proteomes" id="UP000198641">
    <property type="component" value="Unassembled WGS sequence"/>
</dbReference>
<keyword evidence="1" id="KW-0732">Signal</keyword>
<name>A0A1G7QT03_9GAMM</name>
<dbReference type="InterPro" id="IPR004509">
    <property type="entry name" value="Competence_ComEA_HhH"/>
</dbReference>
<keyword evidence="4" id="KW-1185">Reference proteome</keyword>
<reference evidence="3 4" key="1">
    <citation type="submission" date="2016-10" db="EMBL/GenBank/DDBJ databases">
        <authorList>
            <person name="de Groot N.N."/>
        </authorList>
    </citation>
    <scope>NUCLEOTIDE SEQUENCE [LARGE SCALE GENOMIC DNA]</scope>
    <source>
        <strain evidence="3 4">BH539</strain>
    </source>
</reference>
<feature type="domain" description="Helix-hairpin-helix DNA-binding motif class 1" evidence="2">
    <location>
        <begin position="41"/>
        <end position="60"/>
    </location>
</feature>
<organism evidence="3 4">
    <name type="scientific">Onishia taeanensis</name>
    <dbReference type="NCBI Taxonomy" id="284577"/>
    <lineage>
        <taxon>Bacteria</taxon>
        <taxon>Pseudomonadati</taxon>
        <taxon>Pseudomonadota</taxon>
        <taxon>Gammaproteobacteria</taxon>
        <taxon>Oceanospirillales</taxon>
        <taxon>Halomonadaceae</taxon>
        <taxon>Onishia</taxon>
    </lineage>
</organism>
<dbReference type="GO" id="GO:0015627">
    <property type="term" value="C:type II protein secretion system complex"/>
    <property type="evidence" value="ECO:0007669"/>
    <property type="project" value="TreeGrafter"/>
</dbReference>
<dbReference type="Pfam" id="PF12836">
    <property type="entry name" value="HHH_3"/>
    <property type="match status" value="1"/>
</dbReference>
<sequence>MQRLSQIIALSCLLLAAMPALAQEASDAQQPAIDINSASAEQLETLPGIGSARAADIVADREANGDYSNAEDLMRINGIGEATVDGMRDRLSF</sequence>
<dbReference type="GO" id="GO:0015628">
    <property type="term" value="P:protein secretion by the type II secretion system"/>
    <property type="evidence" value="ECO:0007669"/>
    <property type="project" value="TreeGrafter"/>
</dbReference>